<evidence type="ECO:0000256" key="1">
    <source>
        <dbReference type="ARBA" id="ARBA00001946"/>
    </source>
</evidence>
<evidence type="ECO:0000313" key="5">
    <source>
        <dbReference type="Proteomes" id="UP000263486"/>
    </source>
</evidence>
<evidence type="ECO:0000313" key="4">
    <source>
        <dbReference type="EMBL" id="REI41331.1"/>
    </source>
</evidence>
<evidence type="ECO:0000259" key="3">
    <source>
        <dbReference type="PROSITE" id="PS51462"/>
    </source>
</evidence>
<comment type="caution">
    <text evidence="4">The sequence shown here is derived from an EMBL/GenBank/DDBJ whole genome shotgun (WGS) entry which is preliminary data.</text>
</comment>
<feature type="domain" description="Nudix hydrolase" evidence="3">
    <location>
        <begin position="27"/>
        <end position="166"/>
    </location>
</feature>
<proteinExistence type="predicted"/>
<dbReference type="PROSITE" id="PS51462">
    <property type="entry name" value="NUDIX"/>
    <property type="match status" value="1"/>
</dbReference>
<dbReference type="EMBL" id="QUAJ01000011">
    <property type="protein sequence ID" value="REI41331.1"/>
    <property type="molecule type" value="Genomic_DNA"/>
</dbReference>
<dbReference type="InterPro" id="IPR000086">
    <property type="entry name" value="NUDIX_hydrolase_dom"/>
</dbReference>
<dbReference type="RefSeq" id="WP_114642308.1">
    <property type="nucleotide sequence ID" value="NZ_JAACIO010000012.1"/>
</dbReference>
<dbReference type="CDD" id="cd03424">
    <property type="entry name" value="NUDIX_ADPRase_Nudt5_UGPPase_Nudt14"/>
    <property type="match status" value="1"/>
</dbReference>
<comment type="cofactor">
    <cofactor evidence="1">
        <name>Mg(2+)</name>
        <dbReference type="ChEBI" id="CHEBI:18420"/>
    </cofactor>
</comment>
<reference evidence="4 5" key="1">
    <citation type="submission" date="2018-08" db="EMBL/GenBank/DDBJ databases">
        <title>Draft genome sequence of Psychrilyobacter sp. strain SD5 isolated from Black Sea water.</title>
        <authorList>
            <person name="Yadav S."/>
            <person name="Villanueva L."/>
            <person name="Damste J.S.S."/>
        </authorList>
    </citation>
    <scope>NUCLEOTIDE SEQUENCE [LARGE SCALE GENOMIC DNA]</scope>
    <source>
        <strain evidence="4 5">SD5</strain>
    </source>
</reference>
<accession>A0ABX9KHR9</accession>
<dbReference type="PANTHER" id="PTHR11839">
    <property type="entry name" value="UDP/ADP-SUGAR PYROPHOSPHATASE"/>
    <property type="match status" value="1"/>
</dbReference>
<evidence type="ECO:0000256" key="2">
    <source>
        <dbReference type="ARBA" id="ARBA00022801"/>
    </source>
</evidence>
<dbReference type="SUPFAM" id="SSF55811">
    <property type="entry name" value="Nudix"/>
    <property type="match status" value="1"/>
</dbReference>
<gene>
    <name evidence="4" type="ORF">DYH56_07910</name>
</gene>
<dbReference type="InterPro" id="IPR015797">
    <property type="entry name" value="NUDIX_hydrolase-like_dom_sf"/>
</dbReference>
<dbReference type="Gene3D" id="3.90.79.10">
    <property type="entry name" value="Nucleoside Triphosphate Pyrophosphohydrolase"/>
    <property type="match status" value="1"/>
</dbReference>
<organism evidence="4 5">
    <name type="scientific">Psychrilyobacter piezotolerans</name>
    <dbReference type="NCBI Taxonomy" id="2293438"/>
    <lineage>
        <taxon>Bacteria</taxon>
        <taxon>Fusobacteriati</taxon>
        <taxon>Fusobacteriota</taxon>
        <taxon>Fusobacteriia</taxon>
        <taxon>Fusobacteriales</taxon>
        <taxon>Fusobacteriaceae</taxon>
        <taxon>Psychrilyobacter</taxon>
    </lineage>
</organism>
<dbReference type="Pfam" id="PF00293">
    <property type="entry name" value="NUDIX"/>
    <property type="match status" value="1"/>
</dbReference>
<keyword evidence="2" id="KW-0378">Hydrolase</keyword>
<dbReference type="PANTHER" id="PTHR11839:SF18">
    <property type="entry name" value="NUDIX HYDROLASE DOMAIN-CONTAINING PROTEIN"/>
    <property type="match status" value="1"/>
</dbReference>
<name>A0ABX9KHR9_9FUSO</name>
<dbReference type="Proteomes" id="UP000263486">
    <property type="component" value="Unassembled WGS sequence"/>
</dbReference>
<dbReference type="InterPro" id="IPR020084">
    <property type="entry name" value="NUDIX_hydrolase_CS"/>
</dbReference>
<keyword evidence="5" id="KW-1185">Reference proteome</keyword>
<sequence>MKLSDLKFLKIELKDHPTRELKMEYINKPNAIGVLVLDEKEEKTLLVDQYRPGTNSHLLEIPAGIIEEGETAKSTLERELREETGYTMDDVEIIYESREALASSPGYTTEQLYIYMVKLKSNETKPLDLELDETEDLTTKWVKLDEMEKITTDMKSILIYYMYMNKNKNNIRTRS</sequence>
<dbReference type="PROSITE" id="PS00893">
    <property type="entry name" value="NUDIX_BOX"/>
    <property type="match status" value="1"/>
</dbReference>
<protein>
    <submittedName>
        <fullName evidence="4">NUDIX domain-containing protein</fullName>
    </submittedName>
</protein>